<feature type="non-terminal residue" evidence="1">
    <location>
        <position position="1"/>
    </location>
</feature>
<organism evidence="1 2">
    <name type="scientific">Racocetra persica</name>
    <dbReference type="NCBI Taxonomy" id="160502"/>
    <lineage>
        <taxon>Eukaryota</taxon>
        <taxon>Fungi</taxon>
        <taxon>Fungi incertae sedis</taxon>
        <taxon>Mucoromycota</taxon>
        <taxon>Glomeromycotina</taxon>
        <taxon>Glomeromycetes</taxon>
        <taxon>Diversisporales</taxon>
        <taxon>Gigasporaceae</taxon>
        <taxon>Racocetra</taxon>
    </lineage>
</organism>
<feature type="non-terminal residue" evidence="1">
    <location>
        <position position="60"/>
    </location>
</feature>
<comment type="caution">
    <text evidence="1">The sequence shown here is derived from an EMBL/GenBank/DDBJ whole genome shotgun (WGS) entry which is preliminary data.</text>
</comment>
<gene>
    <name evidence="1" type="ORF">RPERSI_LOCUS14878</name>
</gene>
<evidence type="ECO:0000313" key="2">
    <source>
        <dbReference type="Proteomes" id="UP000789920"/>
    </source>
</evidence>
<accession>A0ACA9QME8</accession>
<protein>
    <submittedName>
        <fullName evidence="1">6182_t:CDS:1</fullName>
    </submittedName>
</protein>
<dbReference type="EMBL" id="CAJVQC010034966">
    <property type="protein sequence ID" value="CAG8757763.1"/>
    <property type="molecule type" value="Genomic_DNA"/>
</dbReference>
<proteinExistence type="predicted"/>
<sequence>EYESVGSSDRKYEFDYSMEEEHKPNYPNDLLEETLLIDKSLESHKWVFLKIIEATKTQPK</sequence>
<evidence type="ECO:0000313" key="1">
    <source>
        <dbReference type="EMBL" id="CAG8757763.1"/>
    </source>
</evidence>
<keyword evidence="2" id="KW-1185">Reference proteome</keyword>
<dbReference type="Proteomes" id="UP000789920">
    <property type="component" value="Unassembled WGS sequence"/>
</dbReference>
<reference evidence="1" key="1">
    <citation type="submission" date="2021-06" db="EMBL/GenBank/DDBJ databases">
        <authorList>
            <person name="Kallberg Y."/>
            <person name="Tangrot J."/>
            <person name="Rosling A."/>
        </authorList>
    </citation>
    <scope>NUCLEOTIDE SEQUENCE</scope>
    <source>
        <strain evidence="1">MA461A</strain>
    </source>
</reference>
<name>A0ACA9QME8_9GLOM</name>